<dbReference type="SUPFAM" id="SSF53448">
    <property type="entry name" value="Nucleotide-diphospho-sugar transferases"/>
    <property type="match status" value="1"/>
</dbReference>
<dbReference type="InterPro" id="IPR050486">
    <property type="entry name" value="Mannose-1P_guanyltransferase"/>
</dbReference>
<feature type="domain" description="CBS" evidence="2">
    <location>
        <begin position="1"/>
        <end position="60"/>
    </location>
</feature>
<dbReference type="Gene3D" id="3.10.580.10">
    <property type="entry name" value="CBS-domain"/>
    <property type="match status" value="1"/>
</dbReference>
<dbReference type="CDD" id="cd04607">
    <property type="entry name" value="CBS_pair_NTP_transferase_assoc"/>
    <property type="match status" value="1"/>
</dbReference>
<protein>
    <submittedName>
        <fullName evidence="3">dTDP-glucose pyrophosphorylase/predicted transcriptional regulator</fullName>
    </submittedName>
</protein>
<dbReference type="PANTHER" id="PTHR22572">
    <property type="entry name" value="SUGAR-1-PHOSPHATE GUANYL TRANSFERASE"/>
    <property type="match status" value="1"/>
</dbReference>
<reference evidence="3 4" key="1">
    <citation type="submission" date="2024-06" db="EMBL/GenBank/DDBJ databases">
        <title>Sorghum-associated microbial communities from plants grown in Nebraska, USA.</title>
        <authorList>
            <person name="Schachtman D."/>
        </authorList>
    </citation>
    <scope>NUCLEOTIDE SEQUENCE [LARGE SCALE GENOMIC DNA]</scope>
    <source>
        <strain evidence="3 4">736</strain>
    </source>
</reference>
<name>A0ABV2PIG4_9BACI</name>
<proteinExistence type="predicted"/>
<evidence type="ECO:0000259" key="2">
    <source>
        <dbReference type="PROSITE" id="PS51371"/>
    </source>
</evidence>
<dbReference type="RefSeq" id="WP_354471583.1">
    <property type="nucleotide sequence ID" value="NZ_JBEPSB010000006.1"/>
</dbReference>
<dbReference type="SUPFAM" id="SSF54631">
    <property type="entry name" value="CBS-domain pair"/>
    <property type="match status" value="1"/>
</dbReference>
<evidence type="ECO:0000256" key="1">
    <source>
        <dbReference type="PROSITE-ProRule" id="PRU00703"/>
    </source>
</evidence>
<sequence length="354" mass="40346">MKNWRSILVNENTTLLETMKIIDDSSMQFAAVIDEVNILLGTVTDGDIRRGILRGEGLDVTIKQVMNPSPIIASIKNTYSDCLNLIKKHKLKQLPIVDMDNRIVDIIFADEDPTIKNNENTVILMAGGLGTRLRPLTENIPKPMLQVGSKPILETIIDGFKQYGFTNFIISVNYKKEIIQDYFQDGSAFGVSISYIEEGKRMGTAGALSLLKEKPTSPIFVMNGDLLTQVNFEQLLYFHEDTDAVATMCVREYEYQIPYGVIETEGQQLVSIKEKPMHRSFVNAGIYVLSSEVFEFIPQDKFYDMPDLFKQLMDKQKNVSAFPVREYWLDIGRMADFERADDEYSSYFNKVDCK</sequence>
<organism evidence="3 4">
    <name type="scientific">Lysinibacillus parviboronicapiens</name>
    <dbReference type="NCBI Taxonomy" id="436516"/>
    <lineage>
        <taxon>Bacteria</taxon>
        <taxon>Bacillati</taxon>
        <taxon>Bacillota</taxon>
        <taxon>Bacilli</taxon>
        <taxon>Bacillales</taxon>
        <taxon>Bacillaceae</taxon>
        <taxon>Lysinibacillus</taxon>
    </lineage>
</organism>
<evidence type="ECO:0000313" key="3">
    <source>
        <dbReference type="EMBL" id="MET4560695.1"/>
    </source>
</evidence>
<dbReference type="PROSITE" id="PS51371">
    <property type="entry name" value="CBS"/>
    <property type="match status" value="1"/>
</dbReference>
<accession>A0ABV2PIG4</accession>
<dbReference type="Proteomes" id="UP001549363">
    <property type="component" value="Unassembled WGS sequence"/>
</dbReference>
<dbReference type="InterPro" id="IPR046342">
    <property type="entry name" value="CBS_dom_sf"/>
</dbReference>
<dbReference type="InterPro" id="IPR029044">
    <property type="entry name" value="Nucleotide-diphossugar_trans"/>
</dbReference>
<dbReference type="EMBL" id="JBEPSB010000006">
    <property type="protein sequence ID" value="MET4560695.1"/>
    <property type="molecule type" value="Genomic_DNA"/>
</dbReference>
<dbReference type="Pfam" id="PF00483">
    <property type="entry name" value="NTP_transferase"/>
    <property type="match status" value="1"/>
</dbReference>
<dbReference type="InterPro" id="IPR000644">
    <property type="entry name" value="CBS_dom"/>
</dbReference>
<dbReference type="Gene3D" id="3.90.550.10">
    <property type="entry name" value="Spore Coat Polysaccharide Biosynthesis Protein SpsA, Chain A"/>
    <property type="match status" value="1"/>
</dbReference>
<dbReference type="InterPro" id="IPR005835">
    <property type="entry name" value="NTP_transferase_dom"/>
</dbReference>
<keyword evidence="4" id="KW-1185">Reference proteome</keyword>
<gene>
    <name evidence="3" type="ORF">ABIA69_001839</name>
</gene>
<evidence type="ECO:0000313" key="4">
    <source>
        <dbReference type="Proteomes" id="UP001549363"/>
    </source>
</evidence>
<dbReference type="Pfam" id="PF00571">
    <property type="entry name" value="CBS"/>
    <property type="match status" value="2"/>
</dbReference>
<comment type="caution">
    <text evidence="3">The sequence shown here is derived from an EMBL/GenBank/DDBJ whole genome shotgun (WGS) entry which is preliminary data.</text>
</comment>
<keyword evidence="1" id="KW-0129">CBS domain</keyword>
<dbReference type="CDD" id="cd06426">
    <property type="entry name" value="NTP_transferase_like_2"/>
    <property type="match status" value="1"/>
</dbReference>